<keyword evidence="1" id="KW-0812">Transmembrane</keyword>
<keyword evidence="1" id="KW-1133">Transmembrane helix</keyword>
<evidence type="ECO:0000256" key="1">
    <source>
        <dbReference type="SAM" id="Phobius"/>
    </source>
</evidence>
<organism evidence="2 3">
    <name type="scientific">Tenggerimyces flavus</name>
    <dbReference type="NCBI Taxonomy" id="1708749"/>
    <lineage>
        <taxon>Bacteria</taxon>
        <taxon>Bacillati</taxon>
        <taxon>Actinomycetota</taxon>
        <taxon>Actinomycetes</taxon>
        <taxon>Propionibacteriales</taxon>
        <taxon>Nocardioidaceae</taxon>
        <taxon>Tenggerimyces</taxon>
    </lineage>
</organism>
<feature type="transmembrane region" description="Helical" evidence="1">
    <location>
        <begin position="21"/>
        <end position="40"/>
    </location>
</feature>
<sequence length="300" mass="32575">MSEHQVEAEQEQSRRPNRYQWALAGLLAAVGVAAFGWMWQTGRADSAMLFVGLPMLLAVVLILAPAATGHGRAFQLTTILLLVTAALFHEGAICVILAAPIVYAIVHGVVAAVRGPHARRHGLLLIPVLLVASLEGASPDLRVDPHQAITVTRTVALSSEQVRARMEQGPKPTDVRSPALKLLHVPMPHHVTGEGLDAGDRWTFDYHGGSHGPGGATRTRVTKTTATSVEFGVEENTTITARWVGLERAVVSWQAVGGKTQVRLTIWYERKLDPSWYFGPLQQAFMHEGATYLLDSLALR</sequence>
<gene>
    <name evidence="2" type="ORF">ACFOUW_10050</name>
</gene>
<proteinExistence type="predicted"/>
<protein>
    <recommendedName>
        <fullName evidence="4">Polyketide cyclase/dehydrase</fullName>
    </recommendedName>
</protein>
<dbReference type="Proteomes" id="UP001595699">
    <property type="component" value="Unassembled WGS sequence"/>
</dbReference>
<evidence type="ECO:0000313" key="2">
    <source>
        <dbReference type="EMBL" id="MFC3761182.1"/>
    </source>
</evidence>
<accession>A0ABV7Y8K7</accession>
<name>A0ABV7Y8K7_9ACTN</name>
<keyword evidence="3" id="KW-1185">Reference proteome</keyword>
<evidence type="ECO:0008006" key="4">
    <source>
        <dbReference type="Google" id="ProtNLM"/>
    </source>
</evidence>
<keyword evidence="1" id="KW-0472">Membrane</keyword>
<dbReference type="RefSeq" id="WP_205117395.1">
    <property type="nucleotide sequence ID" value="NZ_JAFBCM010000001.1"/>
</dbReference>
<feature type="transmembrane region" description="Helical" evidence="1">
    <location>
        <begin position="46"/>
        <end position="67"/>
    </location>
</feature>
<dbReference type="EMBL" id="JBHRZH010000006">
    <property type="protein sequence ID" value="MFC3761182.1"/>
    <property type="molecule type" value="Genomic_DNA"/>
</dbReference>
<feature type="transmembrane region" description="Helical" evidence="1">
    <location>
        <begin position="79"/>
        <end position="106"/>
    </location>
</feature>
<comment type="caution">
    <text evidence="2">The sequence shown here is derived from an EMBL/GenBank/DDBJ whole genome shotgun (WGS) entry which is preliminary data.</text>
</comment>
<reference evidence="3" key="1">
    <citation type="journal article" date="2019" name="Int. J. Syst. Evol. Microbiol.">
        <title>The Global Catalogue of Microorganisms (GCM) 10K type strain sequencing project: providing services to taxonomists for standard genome sequencing and annotation.</title>
        <authorList>
            <consortium name="The Broad Institute Genomics Platform"/>
            <consortium name="The Broad Institute Genome Sequencing Center for Infectious Disease"/>
            <person name="Wu L."/>
            <person name="Ma J."/>
        </authorList>
    </citation>
    <scope>NUCLEOTIDE SEQUENCE [LARGE SCALE GENOMIC DNA]</scope>
    <source>
        <strain evidence="3">CGMCC 4.7241</strain>
    </source>
</reference>
<evidence type="ECO:0000313" key="3">
    <source>
        <dbReference type="Proteomes" id="UP001595699"/>
    </source>
</evidence>